<name>A0A9X0L3J8_SOLP1</name>
<dbReference type="AlphaFoldDB" id="A0A9X0L3J8"/>
<gene>
    <name evidence="1" type="ORF">ASU33_04580</name>
</gene>
<proteinExistence type="predicted"/>
<evidence type="ECO:0000313" key="1">
    <source>
        <dbReference type="EMBL" id="KUG06623.1"/>
    </source>
</evidence>
<reference evidence="1 2" key="1">
    <citation type="submission" date="2015-11" db="EMBL/GenBank/DDBJ databases">
        <title>Solirubrum puertoriconensis gen. nov. an environmental bacteria isolated in Puerto Rico.</title>
        <authorList>
            <person name="Cuebas-Irizarry M.F."/>
            <person name="Montalvo-Rodriguez R."/>
        </authorList>
    </citation>
    <scope>NUCLEOTIDE SEQUENCE [LARGE SCALE GENOMIC DNA]</scope>
    <source>
        <strain evidence="1 2">MC1A</strain>
    </source>
</reference>
<evidence type="ECO:0000313" key="2">
    <source>
        <dbReference type="Proteomes" id="UP000054223"/>
    </source>
</evidence>
<protein>
    <submittedName>
        <fullName evidence="1">Uncharacterized protein</fullName>
    </submittedName>
</protein>
<comment type="caution">
    <text evidence="1">The sequence shown here is derived from an EMBL/GenBank/DDBJ whole genome shotgun (WGS) entry which is preliminary data.</text>
</comment>
<dbReference type="RefSeq" id="WP_059072318.1">
    <property type="nucleotide sequence ID" value="NZ_LNAL01000008.1"/>
</dbReference>
<sequence>MTFQEFEATLGAKQPPATLPLLLRALWLERNGQWSGAHDIAQRDEADPLFCWLHAYLHRREGDLGNAGHWYRRAGRTGFAGTEAEEWQALAQAALGKEIV</sequence>
<dbReference type="OrthoDB" id="370799at2"/>
<accession>A0A9X0L3J8</accession>
<organism evidence="1 2">
    <name type="scientific">Solirubrum puertoriconensis</name>
    <dbReference type="NCBI Taxonomy" id="1751427"/>
    <lineage>
        <taxon>Bacteria</taxon>
        <taxon>Pseudomonadati</taxon>
        <taxon>Bacteroidota</taxon>
        <taxon>Cytophagia</taxon>
        <taxon>Cytophagales</taxon>
    </lineage>
</organism>
<dbReference type="EMBL" id="LNAL01000008">
    <property type="protein sequence ID" value="KUG06623.1"/>
    <property type="molecule type" value="Genomic_DNA"/>
</dbReference>
<dbReference type="Proteomes" id="UP000054223">
    <property type="component" value="Unassembled WGS sequence"/>
</dbReference>
<keyword evidence="2" id="KW-1185">Reference proteome</keyword>